<evidence type="ECO:0000256" key="7">
    <source>
        <dbReference type="SAM" id="Phobius"/>
    </source>
</evidence>
<dbReference type="Proteomes" id="UP000660862">
    <property type="component" value="Unassembled WGS sequence"/>
</dbReference>
<dbReference type="AlphaFoldDB" id="A0A917HK83"/>
<sequence length="404" mass="44443">MGTMSSTLRVKLSLAMFLEYFTWGAWYVTLGTYMIDQFQAGAVQIGSAYANLSVAAIISPFFVGLIADRFFAAQRVMGVLHLAGALTLYLLGTISQPSLFWWLLLLYTLLYMPTMALANSITFKQLRDGGKEFPYIRVFGTVGWIAAGLMVGFMGLESSPWIFYIAAGSSVALGILSFYLPDTPPDRGNAASLSTVLGLDALVLFRNRSFIIFFVASLAICIPLSFYYSFANPFLNDVGVTNAAGKMTLGQLSEFAFMLLIPLVFRRWGVKLLLTIGIAAWILRYGLFANGDAGAGIWMLYFGILLHGVCYDFFFVTGQIYTDRQAGERFKNAAQGLITFATYGVGMLIGSYVSGWITHAYKLPEGAGDLYDWRGVWLVPAGISLAILVVFVMVFRGNGKQMDR</sequence>
<evidence type="ECO:0000313" key="9">
    <source>
        <dbReference type="EMBL" id="GGG81273.1"/>
    </source>
</evidence>
<accession>A0A917HK83</accession>
<keyword evidence="5 7" id="KW-1133">Transmembrane helix</keyword>
<feature type="transmembrane region" description="Helical" evidence="7">
    <location>
        <begin position="76"/>
        <end position="94"/>
    </location>
</feature>
<dbReference type="CDD" id="cd06177">
    <property type="entry name" value="MFS_NHS"/>
    <property type="match status" value="1"/>
</dbReference>
<feature type="transmembrane region" description="Helical" evidence="7">
    <location>
        <begin position="135"/>
        <end position="155"/>
    </location>
</feature>
<organism evidence="9 10">
    <name type="scientific">Parapedobacter pyrenivorans</name>
    <dbReference type="NCBI Taxonomy" id="1305674"/>
    <lineage>
        <taxon>Bacteria</taxon>
        <taxon>Pseudomonadati</taxon>
        <taxon>Bacteroidota</taxon>
        <taxon>Sphingobacteriia</taxon>
        <taxon>Sphingobacteriales</taxon>
        <taxon>Sphingobacteriaceae</taxon>
        <taxon>Parapedobacter</taxon>
    </lineage>
</organism>
<feature type="transmembrane region" description="Helical" evidence="7">
    <location>
        <begin position="210"/>
        <end position="228"/>
    </location>
</feature>
<feature type="transmembrane region" description="Helical" evidence="7">
    <location>
        <begin position="47"/>
        <end position="67"/>
    </location>
</feature>
<feature type="transmembrane region" description="Helical" evidence="7">
    <location>
        <begin position="377"/>
        <end position="395"/>
    </location>
</feature>
<evidence type="ECO:0000256" key="4">
    <source>
        <dbReference type="ARBA" id="ARBA00022692"/>
    </source>
</evidence>
<feature type="transmembrane region" description="Helical" evidence="7">
    <location>
        <begin position="248"/>
        <end position="265"/>
    </location>
</feature>
<protein>
    <submittedName>
        <fullName evidence="9">MFS transporter</fullName>
    </submittedName>
</protein>
<dbReference type="GO" id="GO:0015212">
    <property type="term" value="F:cytidine transmembrane transporter activity"/>
    <property type="evidence" value="ECO:0007669"/>
    <property type="project" value="TreeGrafter"/>
</dbReference>
<evidence type="ECO:0000256" key="2">
    <source>
        <dbReference type="ARBA" id="ARBA00022448"/>
    </source>
</evidence>
<keyword evidence="2" id="KW-0813">Transport</keyword>
<feature type="transmembrane region" description="Helical" evidence="7">
    <location>
        <begin position="12"/>
        <end position="35"/>
    </location>
</feature>
<dbReference type="PANTHER" id="PTHR23522:SF4">
    <property type="entry name" value="NUCLEOSIDE PERMEASE NUPG-RELATED"/>
    <property type="match status" value="1"/>
</dbReference>
<dbReference type="GO" id="GO:0015213">
    <property type="term" value="F:uridine transmembrane transporter activity"/>
    <property type="evidence" value="ECO:0007669"/>
    <property type="project" value="TreeGrafter"/>
</dbReference>
<evidence type="ECO:0000256" key="3">
    <source>
        <dbReference type="ARBA" id="ARBA00022475"/>
    </source>
</evidence>
<evidence type="ECO:0000313" key="10">
    <source>
        <dbReference type="Proteomes" id="UP000660862"/>
    </source>
</evidence>
<dbReference type="Pfam" id="PF03825">
    <property type="entry name" value="Nuc_H_symport"/>
    <property type="match status" value="1"/>
</dbReference>
<feature type="domain" description="Major facilitator superfamily (MFS) profile" evidence="8">
    <location>
        <begin position="193"/>
        <end position="404"/>
    </location>
</feature>
<evidence type="ECO:0000256" key="5">
    <source>
        <dbReference type="ARBA" id="ARBA00022989"/>
    </source>
</evidence>
<reference evidence="9" key="2">
    <citation type="submission" date="2020-09" db="EMBL/GenBank/DDBJ databases">
        <authorList>
            <person name="Sun Q."/>
            <person name="Zhou Y."/>
        </authorList>
    </citation>
    <scope>NUCLEOTIDE SEQUENCE</scope>
    <source>
        <strain evidence="9">CGMCC 1.12195</strain>
    </source>
</reference>
<evidence type="ECO:0000256" key="1">
    <source>
        <dbReference type="ARBA" id="ARBA00004651"/>
    </source>
</evidence>
<keyword evidence="6 7" id="KW-0472">Membrane</keyword>
<dbReference type="Gene3D" id="1.20.1250.20">
    <property type="entry name" value="MFS general substrate transporter like domains"/>
    <property type="match status" value="2"/>
</dbReference>
<evidence type="ECO:0000259" key="8">
    <source>
        <dbReference type="PROSITE" id="PS50850"/>
    </source>
</evidence>
<dbReference type="InterPro" id="IPR004740">
    <property type="entry name" value="Nuc_H_symport"/>
</dbReference>
<dbReference type="GO" id="GO:0005886">
    <property type="term" value="C:plasma membrane"/>
    <property type="evidence" value="ECO:0007669"/>
    <property type="project" value="UniProtKB-SubCell"/>
</dbReference>
<proteinExistence type="predicted"/>
<keyword evidence="4 7" id="KW-0812">Transmembrane</keyword>
<dbReference type="InterPro" id="IPR020846">
    <property type="entry name" value="MFS_dom"/>
</dbReference>
<feature type="transmembrane region" description="Helical" evidence="7">
    <location>
        <begin position="100"/>
        <end position="123"/>
    </location>
</feature>
<feature type="transmembrane region" description="Helical" evidence="7">
    <location>
        <begin position="272"/>
        <end position="289"/>
    </location>
</feature>
<dbReference type="InterPro" id="IPR036259">
    <property type="entry name" value="MFS_trans_sf"/>
</dbReference>
<comment type="caution">
    <text evidence="9">The sequence shown here is derived from an EMBL/GenBank/DDBJ whole genome shotgun (WGS) entry which is preliminary data.</text>
</comment>
<keyword evidence="3" id="KW-1003">Cell membrane</keyword>
<dbReference type="PROSITE" id="PS50850">
    <property type="entry name" value="MFS"/>
    <property type="match status" value="1"/>
</dbReference>
<name>A0A917HK83_9SPHI</name>
<dbReference type="EMBL" id="BMER01000001">
    <property type="protein sequence ID" value="GGG81273.1"/>
    <property type="molecule type" value="Genomic_DNA"/>
</dbReference>
<feature type="transmembrane region" description="Helical" evidence="7">
    <location>
        <begin position="161"/>
        <end position="180"/>
    </location>
</feature>
<feature type="transmembrane region" description="Helical" evidence="7">
    <location>
        <begin position="295"/>
        <end position="316"/>
    </location>
</feature>
<gene>
    <name evidence="9" type="ORF">GCM10007415_12350</name>
</gene>
<reference evidence="9" key="1">
    <citation type="journal article" date="2014" name="Int. J. Syst. Evol. Microbiol.">
        <title>Complete genome sequence of Corynebacterium casei LMG S-19264T (=DSM 44701T), isolated from a smear-ripened cheese.</title>
        <authorList>
            <consortium name="US DOE Joint Genome Institute (JGI-PGF)"/>
            <person name="Walter F."/>
            <person name="Albersmeier A."/>
            <person name="Kalinowski J."/>
            <person name="Ruckert C."/>
        </authorList>
    </citation>
    <scope>NUCLEOTIDE SEQUENCE</scope>
    <source>
        <strain evidence="9">CGMCC 1.12195</strain>
    </source>
</reference>
<comment type="subcellular location">
    <subcellularLocation>
        <location evidence="1">Cell membrane</location>
        <topology evidence="1">Multi-pass membrane protein</topology>
    </subcellularLocation>
</comment>
<evidence type="ECO:0000256" key="6">
    <source>
        <dbReference type="ARBA" id="ARBA00023136"/>
    </source>
</evidence>
<dbReference type="PANTHER" id="PTHR23522">
    <property type="entry name" value="BLL5896 PROTEIN"/>
    <property type="match status" value="1"/>
</dbReference>
<keyword evidence="10" id="KW-1185">Reference proteome</keyword>
<dbReference type="SUPFAM" id="SSF103473">
    <property type="entry name" value="MFS general substrate transporter"/>
    <property type="match status" value="1"/>
</dbReference>
<feature type="transmembrane region" description="Helical" evidence="7">
    <location>
        <begin position="337"/>
        <end position="357"/>
    </location>
</feature>